<dbReference type="Pfam" id="PF00296">
    <property type="entry name" value="Bac_luciferase"/>
    <property type="match status" value="1"/>
</dbReference>
<evidence type="ECO:0000259" key="7">
    <source>
        <dbReference type="Pfam" id="PF00296"/>
    </source>
</evidence>
<dbReference type="GO" id="GO:0004497">
    <property type="term" value="F:monooxygenase activity"/>
    <property type="evidence" value="ECO:0007669"/>
    <property type="project" value="UniProtKB-KW"/>
</dbReference>
<evidence type="ECO:0000256" key="3">
    <source>
        <dbReference type="ARBA" id="ARBA00023002"/>
    </source>
</evidence>
<evidence type="ECO:0000313" key="8">
    <source>
        <dbReference type="EMBL" id="MBB3810446.1"/>
    </source>
</evidence>
<dbReference type="CDD" id="cd01095">
    <property type="entry name" value="Nitrilotriacetate_monoxgenase"/>
    <property type="match status" value="1"/>
</dbReference>
<dbReference type="SUPFAM" id="SSF51679">
    <property type="entry name" value="Bacterial luciferase-like"/>
    <property type="match status" value="1"/>
</dbReference>
<sequence>MTNRQLHLNLFVHGRGHHEAAWRHDGATHRSLTDIAYYTDLARKAEAARFDAIFFADALGIGDEVVHVAKGGLEPITIIAALAGATERLGLIATASTTYSEPYNLARQFASLDHITNGRVGWNIVTSWVSGAGPNFGDDRQIEHAERYERAWEFIDVVGKLWDSWDDGAVLDDRAAGVYARQDAIRRIDHVGPRFRVRGPLNVPRSPQGRPVYVQAGSSVSGRQFAAAHAEAIFTAHLDKTAAKGFYADIKTQAAALGRAPDSLVILPGISPTIAATEAEAHRLADELNALTHPAVGLDRLADRFGGHDFSHLPLDGVLSVEDFPDPRKVQAAQSRAIAITDLVAREKLTLRELLHRLSGARGHFAISGTPEQIADTIEDWFKSGAADGFNVMPPILPSQFDIFVSEVLPILRRRGLFRDDYEGRMLRDHFGLSRPHSQYFEPQTGLE</sequence>
<keyword evidence="9" id="KW-1185">Reference proteome</keyword>
<dbReference type="InterPro" id="IPR036661">
    <property type="entry name" value="Luciferase-like_sf"/>
</dbReference>
<feature type="binding site" evidence="6">
    <location>
        <position position="94"/>
    </location>
    <ligand>
        <name>FMN</name>
        <dbReference type="ChEBI" id="CHEBI:58210"/>
    </ligand>
</feature>
<dbReference type="InterPro" id="IPR016215">
    <property type="entry name" value="NTA_MOA"/>
</dbReference>
<gene>
    <name evidence="8" type="ORF">FHS81_002547</name>
</gene>
<keyword evidence="2 6" id="KW-0288">FMN</keyword>
<keyword evidence="3" id="KW-0560">Oxidoreductase</keyword>
<dbReference type="EMBL" id="JACICC010000006">
    <property type="protein sequence ID" value="MBB3810446.1"/>
    <property type="molecule type" value="Genomic_DNA"/>
</dbReference>
<dbReference type="GO" id="GO:0016705">
    <property type="term" value="F:oxidoreductase activity, acting on paired donors, with incorporation or reduction of molecular oxygen"/>
    <property type="evidence" value="ECO:0007669"/>
    <property type="project" value="InterPro"/>
</dbReference>
<proteinExistence type="inferred from homology"/>
<dbReference type="NCBIfam" id="TIGR03860">
    <property type="entry name" value="FMN_nitrolo"/>
    <property type="match status" value="1"/>
</dbReference>
<dbReference type="Proteomes" id="UP000537592">
    <property type="component" value="Unassembled WGS sequence"/>
</dbReference>
<evidence type="ECO:0000256" key="5">
    <source>
        <dbReference type="ARBA" id="ARBA00033748"/>
    </source>
</evidence>
<comment type="caution">
    <text evidence="8">The sequence shown here is derived from an EMBL/GenBank/DDBJ whole genome shotgun (WGS) entry which is preliminary data.</text>
</comment>
<reference evidence="8 9" key="1">
    <citation type="submission" date="2020-08" db="EMBL/GenBank/DDBJ databases">
        <title>Genomic Encyclopedia of Type Strains, Phase IV (KMG-IV): sequencing the most valuable type-strain genomes for metagenomic binning, comparative biology and taxonomic classification.</title>
        <authorList>
            <person name="Goeker M."/>
        </authorList>
    </citation>
    <scope>NUCLEOTIDE SEQUENCE [LARGE SCALE GENOMIC DNA]</scope>
    <source>
        <strain evidence="8 9">DSM 28760</strain>
    </source>
</reference>
<evidence type="ECO:0000256" key="6">
    <source>
        <dbReference type="PIRSR" id="PIRSR000337-1"/>
    </source>
</evidence>
<dbReference type="PANTHER" id="PTHR30011:SF16">
    <property type="entry name" value="C2H2 FINGER DOMAIN TRANSCRIPTION FACTOR (EUROFUNG)-RELATED"/>
    <property type="match status" value="1"/>
</dbReference>
<dbReference type="RefSeq" id="WP_183753429.1">
    <property type="nucleotide sequence ID" value="NZ_JACICC010000006.1"/>
</dbReference>
<name>A0A7W5Z592_9HYPH</name>
<evidence type="ECO:0000256" key="4">
    <source>
        <dbReference type="ARBA" id="ARBA00023033"/>
    </source>
</evidence>
<organism evidence="8 9">
    <name type="scientific">Pseudochelatococcus contaminans</name>
    <dbReference type="NCBI Taxonomy" id="1538103"/>
    <lineage>
        <taxon>Bacteria</taxon>
        <taxon>Pseudomonadati</taxon>
        <taxon>Pseudomonadota</taxon>
        <taxon>Alphaproteobacteria</taxon>
        <taxon>Hyphomicrobiales</taxon>
        <taxon>Chelatococcaceae</taxon>
        <taxon>Pseudochelatococcus</taxon>
    </lineage>
</organism>
<feature type="binding site" evidence="6">
    <location>
        <position position="218"/>
    </location>
    <ligand>
        <name>FMN</name>
        <dbReference type="ChEBI" id="CHEBI:58210"/>
    </ligand>
</feature>
<evidence type="ECO:0000313" key="9">
    <source>
        <dbReference type="Proteomes" id="UP000537592"/>
    </source>
</evidence>
<feature type="binding site" evidence="6">
    <location>
        <position position="219"/>
    </location>
    <ligand>
        <name>FMN</name>
        <dbReference type="ChEBI" id="CHEBI:58210"/>
    </ligand>
</feature>
<dbReference type="PANTHER" id="PTHR30011">
    <property type="entry name" value="ALKANESULFONATE MONOOXYGENASE-RELATED"/>
    <property type="match status" value="1"/>
</dbReference>
<protein>
    <submittedName>
        <fullName evidence="8">FMN-dependent oxidoreductase (Nitrilotriacetate monooxygenase family)</fullName>
    </submittedName>
</protein>
<feature type="binding site" evidence="6">
    <location>
        <position position="57"/>
    </location>
    <ligand>
        <name>FMN</name>
        <dbReference type="ChEBI" id="CHEBI:58210"/>
    </ligand>
</feature>
<dbReference type="AlphaFoldDB" id="A0A7W5Z592"/>
<dbReference type="PIRSF" id="PIRSF000337">
    <property type="entry name" value="NTA_MOA"/>
    <property type="match status" value="1"/>
</dbReference>
<keyword evidence="1 6" id="KW-0285">Flavoprotein</keyword>
<feature type="binding site" evidence="6">
    <location>
        <position position="144"/>
    </location>
    <ligand>
        <name>FMN</name>
        <dbReference type="ChEBI" id="CHEBI:58210"/>
    </ligand>
</feature>
<dbReference type="Gene3D" id="3.20.20.30">
    <property type="entry name" value="Luciferase-like domain"/>
    <property type="match status" value="1"/>
</dbReference>
<comment type="similarity">
    <text evidence="5">Belongs to the NtaA/SnaA/DszA monooxygenase family.</text>
</comment>
<evidence type="ECO:0000256" key="1">
    <source>
        <dbReference type="ARBA" id="ARBA00022630"/>
    </source>
</evidence>
<feature type="binding site" evidence="6">
    <location>
        <position position="148"/>
    </location>
    <ligand>
        <name>FMN</name>
        <dbReference type="ChEBI" id="CHEBI:58210"/>
    </ligand>
</feature>
<feature type="domain" description="Luciferase-like" evidence="7">
    <location>
        <begin position="21"/>
        <end position="386"/>
    </location>
</feature>
<dbReference type="InterPro" id="IPR011251">
    <property type="entry name" value="Luciferase-like_dom"/>
</dbReference>
<dbReference type="InterPro" id="IPR051260">
    <property type="entry name" value="Diverse_substr_monoxygenases"/>
</dbReference>
<evidence type="ECO:0000256" key="2">
    <source>
        <dbReference type="ARBA" id="ARBA00022643"/>
    </source>
</evidence>
<accession>A0A7W5Z592</accession>
<keyword evidence="4 8" id="KW-0503">Monooxygenase</keyword>